<sequence length="407" mass="47463">MNTSKKNYYEMIYVQLITEFPDKPWITHISQLIEKKGDKINVLGDKSITYGLYLFDSDLRNTEDMYLRNIISEAIFYSYNFLFLLNEVKETKNKEKLKAKFRAAFIEADAMRAIQFEIFSYIFLKRAGNVVECMDYSPSSDNFDYLVIDNFNIKTQVECKSFSYERGLYITAGQANSIREKVLVSHQSKLTNLLNEPLNMLCSITINVNSNIGRDDESLNDFVEKIAKALDNGSSQKNDQFEIYIEKFKDLKNIQDEFVFQDVQLKSQTIELVACTSQPEGCNSRVHLRVTSELTEGYLKKFEKTCKEAAKRQLKKDKPASIFVHFTNGFILKDSVNQKEFKKSISKIFEKNHLTNLVFVTNINIEEQKEFPYFTMQPVFLIAENRNSRFNSNFLDHVPNKRFIDLT</sequence>
<evidence type="ECO:0000313" key="1">
    <source>
        <dbReference type="EMBL" id="PTM34186.1"/>
    </source>
</evidence>
<dbReference type="OrthoDB" id="7061999at2"/>
<protein>
    <submittedName>
        <fullName evidence="1">Uncharacterized protein</fullName>
    </submittedName>
</protein>
<dbReference type="EMBL" id="PZPP01000016">
    <property type="protein sequence ID" value="PTM34186.1"/>
    <property type="molecule type" value="Genomic_DNA"/>
</dbReference>
<gene>
    <name evidence="1" type="ORF">DA103_19440</name>
</gene>
<evidence type="ECO:0000313" key="2">
    <source>
        <dbReference type="Proteomes" id="UP000241614"/>
    </source>
</evidence>
<proteinExistence type="predicted"/>
<comment type="caution">
    <text evidence="1">The sequence shown here is derived from an EMBL/GenBank/DDBJ whole genome shotgun (WGS) entry which is preliminary data.</text>
</comment>
<reference evidence="1 2" key="1">
    <citation type="submission" date="2018-04" db="EMBL/GenBank/DDBJ databases">
        <title>Genome sequencing reveals highly heavy metal resistance and biotechnology application of the novel Enterobacter cloacae amazonensis isolated from wastewater river in Manaus - Amazonas.</title>
        <authorList>
            <person name="Astolfi M.C.T."/>
            <person name="Carvalho E.B.D.S."/>
            <person name="Lacerda L.B."/>
            <person name="Pinto M.V."/>
            <person name="Nogueira V.B."/>
            <person name="Barros A.M."/>
            <person name="Astolfi-Filho S."/>
        </authorList>
    </citation>
    <scope>NUCLEOTIDE SEQUENCE [LARGE SCALE GENOMIC DNA]</scope>
    <source>
        <strain evidence="2">amazonensis</strain>
    </source>
</reference>
<dbReference type="Proteomes" id="UP000241614">
    <property type="component" value="Unassembled WGS sequence"/>
</dbReference>
<name>A0A2T4XW95_ENTCL</name>
<accession>A0A2T4XW95</accession>
<organism evidence="1 2">
    <name type="scientific">Enterobacter cloacae</name>
    <dbReference type="NCBI Taxonomy" id="550"/>
    <lineage>
        <taxon>Bacteria</taxon>
        <taxon>Pseudomonadati</taxon>
        <taxon>Pseudomonadota</taxon>
        <taxon>Gammaproteobacteria</taxon>
        <taxon>Enterobacterales</taxon>
        <taxon>Enterobacteriaceae</taxon>
        <taxon>Enterobacter</taxon>
        <taxon>Enterobacter cloacae complex</taxon>
    </lineage>
</organism>
<dbReference type="RefSeq" id="WP_108090983.1">
    <property type="nucleotide sequence ID" value="NZ_PZPP01000016.1"/>
</dbReference>
<dbReference type="AlphaFoldDB" id="A0A2T4XW95"/>